<dbReference type="EMBL" id="JBDJNQ010000001">
    <property type="protein sequence ID" value="MEN5376303.1"/>
    <property type="molecule type" value="Genomic_DNA"/>
</dbReference>
<evidence type="ECO:0000256" key="1">
    <source>
        <dbReference type="SAM" id="SignalP"/>
    </source>
</evidence>
<reference evidence="2 3" key="1">
    <citation type="submission" date="2024-04" db="EMBL/GenBank/DDBJ databases">
        <title>WGS of bacteria from Torrens River.</title>
        <authorList>
            <person name="Wyrsch E.R."/>
            <person name="Drigo B."/>
        </authorList>
    </citation>
    <scope>NUCLEOTIDE SEQUENCE [LARGE SCALE GENOMIC DNA]</scope>
    <source>
        <strain evidence="2 3">TWI391</strain>
    </source>
</reference>
<comment type="caution">
    <text evidence="2">The sequence shown here is derived from an EMBL/GenBank/DDBJ whole genome shotgun (WGS) entry which is preliminary data.</text>
</comment>
<evidence type="ECO:0000313" key="3">
    <source>
        <dbReference type="Proteomes" id="UP001409291"/>
    </source>
</evidence>
<feature type="chain" id="PRO_5047378497" evidence="1">
    <location>
        <begin position="20"/>
        <end position="188"/>
    </location>
</feature>
<keyword evidence="1" id="KW-0732">Signal</keyword>
<proteinExistence type="predicted"/>
<protein>
    <submittedName>
        <fullName evidence="2">Uncharacterized protein</fullName>
    </submittedName>
</protein>
<keyword evidence="3" id="KW-1185">Reference proteome</keyword>
<feature type="signal peptide" evidence="1">
    <location>
        <begin position="1"/>
        <end position="19"/>
    </location>
</feature>
<dbReference type="RefSeq" id="WP_346580596.1">
    <property type="nucleotide sequence ID" value="NZ_JBDJLH010000001.1"/>
</dbReference>
<gene>
    <name evidence="2" type="ORF">ABE541_03430</name>
</gene>
<accession>A0ABV0BQ52</accession>
<name>A0ABV0BQ52_9SPHI</name>
<evidence type="ECO:0000313" key="2">
    <source>
        <dbReference type="EMBL" id="MEN5376303.1"/>
    </source>
</evidence>
<dbReference type="Proteomes" id="UP001409291">
    <property type="component" value="Unassembled WGS sequence"/>
</dbReference>
<organism evidence="2 3">
    <name type="scientific">Sphingobacterium kitahiroshimense</name>
    <dbReference type="NCBI Taxonomy" id="470446"/>
    <lineage>
        <taxon>Bacteria</taxon>
        <taxon>Pseudomonadati</taxon>
        <taxon>Bacteroidota</taxon>
        <taxon>Sphingobacteriia</taxon>
        <taxon>Sphingobacteriales</taxon>
        <taxon>Sphingobacteriaceae</taxon>
        <taxon>Sphingobacterium</taxon>
    </lineage>
</organism>
<sequence>MKKYMLLIIAYFVISLANAQESNSKAFMQAFKPHLGNYYEGTIIAGGKEGDGFTGKRLLMQVMRYSDSEVKVPFFVGDDKSRTWIFYLNNNLVELKHDHRKPDGNPDNITFYGGTATNEGTAEMQLFPADAATEELIDYAAFNVWWVTINETKFSYNLRRIGSERVFSVEFDLTKPISSDFKPWDNAK</sequence>